<feature type="domain" description="HTH cro/C1-type" evidence="2">
    <location>
        <begin position="13"/>
        <end position="68"/>
    </location>
</feature>
<comment type="caution">
    <text evidence="3">The sequence shown here is derived from an EMBL/GenBank/DDBJ whole genome shotgun (WGS) entry which is preliminary data.</text>
</comment>
<organism evidence="3 4">
    <name type="scientific">Actinomadura luzonensis</name>
    <dbReference type="NCBI Taxonomy" id="2805427"/>
    <lineage>
        <taxon>Bacteria</taxon>
        <taxon>Bacillati</taxon>
        <taxon>Actinomycetota</taxon>
        <taxon>Actinomycetes</taxon>
        <taxon>Streptosporangiales</taxon>
        <taxon>Thermomonosporaceae</taxon>
        <taxon>Actinomadura</taxon>
    </lineage>
</organism>
<evidence type="ECO:0000313" key="4">
    <source>
        <dbReference type="Proteomes" id="UP001317259"/>
    </source>
</evidence>
<gene>
    <name evidence="3" type="ORF">MF672_019480</name>
</gene>
<feature type="region of interest" description="Disordered" evidence="1">
    <location>
        <begin position="80"/>
        <end position="144"/>
    </location>
</feature>
<dbReference type="Gene3D" id="1.10.260.40">
    <property type="entry name" value="lambda repressor-like DNA-binding domains"/>
    <property type="match status" value="1"/>
</dbReference>
<dbReference type="SUPFAM" id="SSF47413">
    <property type="entry name" value="lambda repressor-like DNA-binding domains"/>
    <property type="match status" value="1"/>
</dbReference>
<dbReference type="InterPro" id="IPR010982">
    <property type="entry name" value="Lambda_DNA-bd_dom_sf"/>
</dbReference>
<evidence type="ECO:0000259" key="2">
    <source>
        <dbReference type="PROSITE" id="PS50943"/>
    </source>
</evidence>
<proteinExistence type="predicted"/>
<dbReference type="PROSITE" id="PS50943">
    <property type="entry name" value="HTH_CROC1"/>
    <property type="match status" value="1"/>
</dbReference>
<feature type="compositionally biased region" description="Pro residues" evidence="1">
    <location>
        <begin position="83"/>
        <end position="120"/>
    </location>
</feature>
<dbReference type="RefSeq" id="WP_247815324.1">
    <property type="nucleotide sequence ID" value="NZ_JAKRKC020000001.1"/>
</dbReference>
<evidence type="ECO:0000313" key="3">
    <source>
        <dbReference type="EMBL" id="MCK2215960.1"/>
    </source>
</evidence>
<dbReference type="EMBL" id="JAKRKC020000001">
    <property type="protein sequence ID" value="MCK2215960.1"/>
    <property type="molecule type" value="Genomic_DNA"/>
</dbReference>
<dbReference type="CDD" id="cd00093">
    <property type="entry name" value="HTH_XRE"/>
    <property type="match status" value="1"/>
</dbReference>
<protein>
    <submittedName>
        <fullName evidence="3">Helix-turn-helix domain-containing protein</fullName>
    </submittedName>
</protein>
<evidence type="ECO:0000256" key="1">
    <source>
        <dbReference type="SAM" id="MobiDB-lite"/>
    </source>
</evidence>
<dbReference type="InterPro" id="IPR001387">
    <property type="entry name" value="Cro/C1-type_HTH"/>
</dbReference>
<dbReference type="Pfam" id="PF13560">
    <property type="entry name" value="HTH_31"/>
    <property type="match status" value="1"/>
</dbReference>
<dbReference type="Proteomes" id="UP001317259">
    <property type="component" value="Unassembled WGS sequence"/>
</dbReference>
<reference evidence="3 4" key="1">
    <citation type="submission" date="2022-04" db="EMBL/GenBank/DDBJ databases">
        <title>Genome draft of Actinomadura sp. ATCC 31491.</title>
        <authorList>
            <person name="Shi X."/>
            <person name="Du Y."/>
        </authorList>
    </citation>
    <scope>NUCLEOTIDE SEQUENCE [LARGE SCALE GENOMIC DNA]</scope>
    <source>
        <strain evidence="3 4">ATCC 31491</strain>
    </source>
</reference>
<name>A0ABT0FUE7_9ACTN</name>
<feature type="region of interest" description="Disordered" evidence="1">
    <location>
        <begin position="32"/>
        <end position="53"/>
    </location>
</feature>
<dbReference type="SMART" id="SM00530">
    <property type="entry name" value="HTH_XRE"/>
    <property type="match status" value="1"/>
</dbReference>
<keyword evidence="4" id="KW-1185">Reference proteome</keyword>
<sequence length="144" mass="15213">MTTSDEHTLGALLRRWRERALLTQEQLAEKTGLSTRTIRRMEQGGPHRPRSSSLRLLGEALGLGPAELALLAAAARGRLPRAAAPPTPRSTAAPAPPSPQSTAAPAPPPRLVVRPGPWPPFSGSGWSPPACATASPDCARRRGR</sequence>
<accession>A0ABT0FUE7</accession>